<dbReference type="GO" id="GO:0016301">
    <property type="term" value="F:kinase activity"/>
    <property type="evidence" value="ECO:0007669"/>
    <property type="project" value="UniProtKB-KW"/>
</dbReference>
<dbReference type="STRING" id="133385.A0A2T9Y744"/>
<dbReference type="GO" id="GO:0004749">
    <property type="term" value="F:ribose phosphate diphosphokinase activity"/>
    <property type="evidence" value="ECO:0007669"/>
    <property type="project" value="UniProtKB-EC"/>
</dbReference>
<evidence type="ECO:0000256" key="11">
    <source>
        <dbReference type="SAM" id="MobiDB-lite"/>
    </source>
</evidence>
<dbReference type="EC" id="2.7.6.1" evidence="2"/>
<dbReference type="PANTHER" id="PTHR10210">
    <property type="entry name" value="RIBOSE-PHOSPHATE DIPHOSPHOKINASE FAMILY MEMBER"/>
    <property type="match status" value="1"/>
</dbReference>
<evidence type="ECO:0000256" key="8">
    <source>
        <dbReference type="ARBA" id="ARBA00022840"/>
    </source>
</evidence>
<comment type="catalytic activity">
    <reaction evidence="10">
        <text>D-ribose 5-phosphate + ATP = 5-phospho-alpha-D-ribose 1-diphosphate + AMP + H(+)</text>
        <dbReference type="Rhea" id="RHEA:15609"/>
        <dbReference type="ChEBI" id="CHEBI:15378"/>
        <dbReference type="ChEBI" id="CHEBI:30616"/>
        <dbReference type="ChEBI" id="CHEBI:58017"/>
        <dbReference type="ChEBI" id="CHEBI:78346"/>
        <dbReference type="ChEBI" id="CHEBI:456215"/>
        <dbReference type="EC" id="2.7.6.1"/>
    </reaction>
</comment>
<dbReference type="SMART" id="SM01400">
    <property type="entry name" value="Pribosyltran_N"/>
    <property type="match status" value="1"/>
</dbReference>
<dbReference type="Gene3D" id="3.40.50.2020">
    <property type="match status" value="3"/>
</dbReference>
<name>A0A2T9Y744_9FUNG</name>
<evidence type="ECO:0000256" key="10">
    <source>
        <dbReference type="ARBA" id="ARBA00049535"/>
    </source>
</evidence>
<dbReference type="AlphaFoldDB" id="A0A2T9Y744"/>
<feature type="domain" description="Ribose-phosphate pyrophosphokinase N-terminal" evidence="12">
    <location>
        <begin position="5"/>
        <end position="120"/>
    </location>
</feature>
<keyword evidence="6" id="KW-0547">Nucleotide-binding</keyword>
<dbReference type="CDD" id="cd06223">
    <property type="entry name" value="PRTases_typeI"/>
    <property type="match status" value="2"/>
</dbReference>
<dbReference type="Pfam" id="PF14572">
    <property type="entry name" value="Pribosyl_synth"/>
    <property type="match status" value="1"/>
</dbReference>
<dbReference type="InterPro" id="IPR005946">
    <property type="entry name" value="Rib-P_diPkinase"/>
</dbReference>
<dbReference type="FunFam" id="3.40.50.2020:FF:000043">
    <property type="entry name" value="Ribose-phosphate pyrophosphokinase 1"/>
    <property type="match status" value="1"/>
</dbReference>
<dbReference type="FunFam" id="3.40.50.2020:FF:000007">
    <property type="entry name" value="Ribose-phosphate pyrophosphokinase"/>
    <property type="match status" value="1"/>
</dbReference>
<dbReference type="GO" id="GO:0005737">
    <property type="term" value="C:cytoplasm"/>
    <property type="evidence" value="ECO:0007669"/>
    <property type="project" value="TreeGrafter"/>
</dbReference>
<evidence type="ECO:0000256" key="3">
    <source>
        <dbReference type="ARBA" id="ARBA00022679"/>
    </source>
</evidence>
<sequence length="498" mass="55091">MRNARLFAGSSHHVLARKIANHLDMPLSPVSIQRFANQEITVSFGVSVRAQTVYIIQSGSDTINDHLMELMIMIRAARSSSASSVVVVMPYYSYSKQCKKKKSRGAIAAKLVADMLMVSGADHIITLDLHVYQISGFFTIPLDNLFSKPIVAKWITENIPDYKNAVVVSKNIGGAKRVTGLADALKIKFALIYMESKHVKSSMKKGQSIVALHELNQDGENYSFDQSRQTSQTQISSLADAESLPSIDFEKCNLSNSSNPPSSKVLYTSTKTDSSKSTTEFVLENSVSEVEGELDLRPMDEIMNESDDDLEPSNIDDSNNNHSTSFLNQSTVPDKATHNRYIELGSNKNASMPPAFSTKSCNDRSLKVGTCVKSNGKYDKKTKVTLIGDVSDKIVFLLDDLIDSPRSFVNVAEHLTTSCNARDVYIFASHGLFSESSINEIENCPYIKKVITTNSYPISHHLKAKFSKLFQVDVSNLLAESIRRNHNGESISSLFEKI</sequence>
<protein>
    <recommendedName>
        <fullName evidence="2">ribose-phosphate diphosphokinase</fullName>
        <ecNumber evidence="2">2.7.6.1</ecNumber>
    </recommendedName>
</protein>
<dbReference type="GO" id="GO:0002189">
    <property type="term" value="C:ribose phosphate diphosphokinase complex"/>
    <property type="evidence" value="ECO:0007669"/>
    <property type="project" value="TreeGrafter"/>
</dbReference>
<keyword evidence="8" id="KW-0067">ATP-binding</keyword>
<dbReference type="Proteomes" id="UP000245383">
    <property type="component" value="Unassembled WGS sequence"/>
</dbReference>
<evidence type="ECO:0000256" key="1">
    <source>
        <dbReference type="ARBA" id="ARBA00006478"/>
    </source>
</evidence>
<organism evidence="13 14">
    <name type="scientific">Smittium simulii</name>
    <dbReference type="NCBI Taxonomy" id="133385"/>
    <lineage>
        <taxon>Eukaryota</taxon>
        <taxon>Fungi</taxon>
        <taxon>Fungi incertae sedis</taxon>
        <taxon>Zoopagomycota</taxon>
        <taxon>Kickxellomycotina</taxon>
        <taxon>Harpellomycetes</taxon>
        <taxon>Harpellales</taxon>
        <taxon>Legeriomycetaceae</taxon>
        <taxon>Smittium</taxon>
    </lineage>
</organism>
<gene>
    <name evidence="13" type="ORF">BB561_006000</name>
</gene>
<keyword evidence="9" id="KW-0460">Magnesium</keyword>
<comment type="similarity">
    <text evidence="1">Belongs to the ribose-phosphate pyrophosphokinase family.</text>
</comment>
<evidence type="ECO:0000256" key="4">
    <source>
        <dbReference type="ARBA" id="ARBA00022723"/>
    </source>
</evidence>
<dbReference type="InterPro" id="IPR029057">
    <property type="entry name" value="PRTase-like"/>
</dbReference>
<keyword evidence="5" id="KW-0545">Nucleotide biosynthesis</keyword>
<evidence type="ECO:0000256" key="7">
    <source>
        <dbReference type="ARBA" id="ARBA00022777"/>
    </source>
</evidence>
<dbReference type="InterPro" id="IPR029099">
    <property type="entry name" value="Pribosyltran_N"/>
</dbReference>
<evidence type="ECO:0000256" key="6">
    <source>
        <dbReference type="ARBA" id="ARBA00022741"/>
    </source>
</evidence>
<feature type="compositionally biased region" description="Low complexity" evidence="11">
    <location>
        <begin position="255"/>
        <end position="271"/>
    </location>
</feature>
<proteinExistence type="inferred from homology"/>
<evidence type="ECO:0000256" key="2">
    <source>
        <dbReference type="ARBA" id="ARBA00013247"/>
    </source>
</evidence>
<feature type="region of interest" description="Disordered" evidence="11">
    <location>
        <begin position="252"/>
        <end position="271"/>
    </location>
</feature>
<evidence type="ECO:0000256" key="9">
    <source>
        <dbReference type="ARBA" id="ARBA00022842"/>
    </source>
</evidence>
<reference evidence="13 14" key="1">
    <citation type="journal article" date="2018" name="MBio">
        <title>Comparative Genomics Reveals the Core Gene Toolbox for the Fungus-Insect Symbiosis.</title>
        <authorList>
            <person name="Wang Y."/>
            <person name="Stata M."/>
            <person name="Wang W."/>
            <person name="Stajich J.E."/>
            <person name="White M.M."/>
            <person name="Moncalvo J.M."/>
        </authorList>
    </citation>
    <scope>NUCLEOTIDE SEQUENCE [LARGE SCALE GENOMIC DNA]</scope>
    <source>
        <strain evidence="13 14">SWE-8-4</strain>
    </source>
</reference>
<dbReference type="GO" id="GO:0000287">
    <property type="term" value="F:magnesium ion binding"/>
    <property type="evidence" value="ECO:0007669"/>
    <property type="project" value="InterPro"/>
</dbReference>
<evidence type="ECO:0000259" key="12">
    <source>
        <dbReference type="Pfam" id="PF13793"/>
    </source>
</evidence>
<keyword evidence="3" id="KW-0808">Transferase</keyword>
<dbReference type="EMBL" id="MBFR01000408">
    <property type="protein sequence ID" value="PVU88161.1"/>
    <property type="molecule type" value="Genomic_DNA"/>
</dbReference>
<dbReference type="OrthoDB" id="413572at2759"/>
<dbReference type="GO" id="GO:0006164">
    <property type="term" value="P:purine nucleotide biosynthetic process"/>
    <property type="evidence" value="ECO:0007669"/>
    <property type="project" value="TreeGrafter"/>
</dbReference>
<comment type="caution">
    <text evidence="13">The sequence shown here is derived from an EMBL/GenBank/DDBJ whole genome shotgun (WGS) entry which is preliminary data.</text>
</comment>
<accession>A0A2T9Y744</accession>
<dbReference type="SUPFAM" id="SSF53271">
    <property type="entry name" value="PRTase-like"/>
    <property type="match status" value="3"/>
</dbReference>
<dbReference type="GO" id="GO:0006015">
    <property type="term" value="P:5-phosphoribose 1-diphosphate biosynthetic process"/>
    <property type="evidence" value="ECO:0007669"/>
    <property type="project" value="TreeGrafter"/>
</dbReference>
<keyword evidence="7" id="KW-0418">Kinase</keyword>
<dbReference type="NCBIfam" id="TIGR01251">
    <property type="entry name" value="ribP_PPkin"/>
    <property type="match status" value="1"/>
</dbReference>
<evidence type="ECO:0000313" key="14">
    <source>
        <dbReference type="Proteomes" id="UP000245383"/>
    </source>
</evidence>
<keyword evidence="4" id="KW-0479">Metal-binding</keyword>
<keyword evidence="14" id="KW-1185">Reference proteome</keyword>
<evidence type="ECO:0000256" key="5">
    <source>
        <dbReference type="ARBA" id="ARBA00022727"/>
    </source>
</evidence>
<dbReference type="GO" id="GO:0005524">
    <property type="term" value="F:ATP binding"/>
    <property type="evidence" value="ECO:0007669"/>
    <property type="project" value="UniProtKB-KW"/>
</dbReference>
<dbReference type="InterPro" id="IPR000836">
    <property type="entry name" value="PRTase_dom"/>
</dbReference>
<dbReference type="PANTHER" id="PTHR10210:SF57">
    <property type="entry name" value="RIBOSE-PHOSPHATE DIPHOSPHOKINASE"/>
    <property type="match status" value="1"/>
</dbReference>
<evidence type="ECO:0000313" key="13">
    <source>
        <dbReference type="EMBL" id="PVU88161.1"/>
    </source>
</evidence>
<dbReference type="Pfam" id="PF13793">
    <property type="entry name" value="Pribosyltran_N"/>
    <property type="match status" value="1"/>
</dbReference>